<proteinExistence type="predicted"/>
<organism evidence="1 2">
    <name type="scientific">Ureibacillus manganicus DSM 26584</name>
    <dbReference type="NCBI Taxonomy" id="1384049"/>
    <lineage>
        <taxon>Bacteria</taxon>
        <taxon>Bacillati</taxon>
        <taxon>Bacillota</taxon>
        <taxon>Bacilli</taxon>
        <taxon>Bacillales</taxon>
        <taxon>Caryophanaceae</taxon>
        <taxon>Ureibacillus</taxon>
    </lineage>
</organism>
<comment type="caution">
    <text evidence="1">The sequence shown here is derived from an EMBL/GenBank/DDBJ whole genome shotgun (WGS) entry which is preliminary data.</text>
</comment>
<dbReference type="STRING" id="1384049.CD29_03795"/>
<gene>
    <name evidence="1" type="ORF">CD29_03795</name>
</gene>
<accession>A0A0A3IB82</accession>
<evidence type="ECO:0000313" key="1">
    <source>
        <dbReference type="EMBL" id="KGR80078.1"/>
    </source>
</evidence>
<dbReference type="RefSeq" id="WP_036182944.1">
    <property type="nucleotide sequence ID" value="NZ_AVDA01000003.1"/>
</dbReference>
<sequence>MTLRLTNPKAKICAMCRHWNGQVGGLTVKPRKNSPNFFEHDPEEAQTCYKNHFVKKAWNSCSEWMGRY</sequence>
<keyword evidence="2" id="KW-1185">Reference proteome</keyword>
<evidence type="ECO:0000313" key="2">
    <source>
        <dbReference type="Proteomes" id="UP000030416"/>
    </source>
</evidence>
<reference evidence="1 2" key="1">
    <citation type="submission" date="2014-02" db="EMBL/GenBank/DDBJ databases">
        <title>Draft genome sequence of Lysinibacillus manganicus DSM 26584T.</title>
        <authorList>
            <person name="Zhang F."/>
            <person name="Wang G."/>
            <person name="Zhang L."/>
        </authorList>
    </citation>
    <scope>NUCLEOTIDE SEQUENCE [LARGE SCALE GENOMIC DNA]</scope>
    <source>
        <strain evidence="1 2">DSM 26584</strain>
    </source>
</reference>
<name>A0A0A3IB82_9BACL</name>
<dbReference type="AlphaFoldDB" id="A0A0A3IB82"/>
<dbReference type="Proteomes" id="UP000030416">
    <property type="component" value="Unassembled WGS sequence"/>
</dbReference>
<protein>
    <submittedName>
        <fullName evidence="1">Uncharacterized protein</fullName>
    </submittedName>
</protein>
<dbReference type="OrthoDB" id="2972777at2"/>
<dbReference type="EMBL" id="JPVN01000003">
    <property type="protein sequence ID" value="KGR80078.1"/>
    <property type="molecule type" value="Genomic_DNA"/>
</dbReference>